<comment type="similarity">
    <text evidence="1">Belongs to the LysR transcriptional regulatory family.</text>
</comment>
<dbReference type="PANTHER" id="PTHR30537">
    <property type="entry name" value="HTH-TYPE TRANSCRIPTIONAL REGULATOR"/>
    <property type="match status" value="1"/>
</dbReference>
<keyword evidence="2" id="KW-0805">Transcription regulation</keyword>
<evidence type="ECO:0000256" key="2">
    <source>
        <dbReference type="ARBA" id="ARBA00023015"/>
    </source>
</evidence>
<dbReference type="AlphaFoldDB" id="A0A158J243"/>
<dbReference type="InterPro" id="IPR036390">
    <property type="entry name" value="WH_DNA-bd_sf"/>
</dbReference>
<evidence type="ECO:0000313" key="7">
    <source>
        <dbReference type="Proteomes" id="UP000054770"/>
    </source>
</evidence>
<evidence type="ECO:0000256" key="3">
    <source>
        <dbReference type="ARBA" id="ARBA00023125"/>
    </source>
</evidence>
<dbReference type="InterPro" id="IPR000847">
    <property type="entry name" value="LysR_HTH_N"/>
</dbReference>
<dbReference type="GO" id="GO:0003677">
    <property type="term" value="F:DNA binding"/>
    <property type="evidence" value="ECO:0007669"/>
    <property type="project" value="UniProtKB-KW"/>
</dbReference>
<dbReference type="InterPro" id="IPR005119">
    <property type="entry name" value="LysR_subst-bd"/>
</dbReference>
<evidence type="ECO:0000313" key="6">
    <source>
        <dbReference type="EMBL" id="SAL62918.1"/>
    </source>
</evidence>
<dbReference type="FunFam" id="1.10.10.10:FF:000001">
    <property type="entry name" value="LysR family transcriptional regulator"/>
    <property type="match status" value="1"/>
</dbReference>
<keyword evidence="3" id="KW-0238">DNA-binding</keyword>
<keyword evidence="4" id="KW-0804">Transcription</keyword>
<dbReference type="Gene3D" id="1.10.10.10">
    <property type="entry name" value="Winged helix-like DNA-binding domain superfamily/Winged helix DNA-binding domain"/>
    <property type="match status" value="1"/>
</dbReference>
<evidence type="ECO:0000256" key="1">
    <source>
        <dbReference type="ARBA" id="ARBA00009437"/>
    </source>
</evidence>
<dbReference type="PRINTS" id="PR00039">
    <property type="entry name" value="HTHLYSR"/>
</dbReference>
<dbReference type="EMBL" id="FCON02000033">
    <property type="protein sequence ID" value="SAL62918.1"/>
    <property type="molecule type" value="Genomic_DNA"/>
</dbReference>
<dbReference type="SUPFAM" id="SSF53850">
    <property type="entry name" value="Periplasmic binding protein-like II"/>
    <property type="match status" value="1"/>
</dbReference>
<dbReference type="Pfam" id="PF00126">
    <property type="entry name" value="HTH_1"/>
    <property type="match status" value="1"/>
</dbReference>
<dbReference type="OrthoDB" id="8688993at2"/>
<dbReference type="SUPFAM" id="SSF46785">
    <property type="entry name" value="Winged helix' DNA-binding domain"/>
    <property type="match status" value="1"/>
</dbReference>
<dbReference type="RefSeq" id="WP_087645453.1">
    <property type="nucleotide sequence ID" value="NZ_FCON02000033.1"/>
</dbReference>
<organism evidence="6 7">
    <name type="scientific">Caballeronia choica</name>
    <dbReference type="NCBI Taxonomy" id="326476"/>
    <lineage>
        <taxon>Bacteria</taxon>
        <taxon>Pseudomonadati</taxon>
        <taxon>Pseudomonadota</taxon>
        <taxon>Betaproteobacteria</taxon>
        <taxon>Burkholderiales</taxon>
        <taxon>Burkholderiaceae</taxon>
        <taxon>Caballeronia</taxon>
    </lineage>
</organism>
<proteinExistence type="inferred from homology"/>
<sequence>MPVPLVRLAPLDLIRGFVAVGRRMSITLAAQDLCLTQSALSRQVRALEDWLGFVLFQRGYRSISFTPEGERLFRTADAAVQQLQEVFEVLGHAQEGLPVTITASIGVTGLWLLPRINGFQRRYPNVDLRMAAIDKNVDLRAEGIDLGIRYCTATNAPPGAVRLFEEAVVPVAHPSLGLVRLDEAAVLGRHALLEFEGPRRPLLRWSDQLAAMGLAHAQPKRMLRFNQYDQVIAAALAGQGIALGRIALIEPLLADKRLVALGEGVAVRTSTYGYWLYQAETQPRRDVLDVVEWIRSEARAVEAMVNGVLAAQAGT</sequence>
<dbReference type="InterPro" id="IPR058163">
    <property type="entry name" value="LysR-type_TF_proteobact-type"/>
</dbReference>
<dbReference type="Proteomes" id="UP000054770">
    <property type="component" value="Unassembled WGS sequence"/>
</dbReference>
<protein>
    <submittedName>
        <fullName evidence="6">LysR family transcriptional regulator</fullName>
    </submittedName>
</protein>
<dbReference type="PROSITE" id="PS50931">
    <property type="entry name" value="HTH_LYSR"/>
    <property type="match status" value="1"/>
</dbReference>
<evidence type="ECO:0000259" key="5">
    <source>
        <dbReference type="PROSITE" id="PS50931"/>
    </source>
</evidence>
<feature type="domain" description="HTH lysR-type" evidence="5">
    <location>
        <begin position="11"/>
        <end position="66"/>
    </location>
</feature>
<gene>
    <name evidence="6" type="ORF">AWB68_03340</name>
</gene>
<name>A0A158J243_9BURK</name>
<accession>A0A158J243</accession>
<keyword evidence="7" id="KW-1185">Reference proteome</keyword>
<comment type="caution">
    <text evidence="6">The sequence shown here is derived from an EMBL/GenBank/DDBJ whole genome shotgun (WGS) entry which is preliminary data.</text>
</comment>
<evidence type="ECO:0000256" key="4">
    <source>
        <dbReference type="ARBA" id="ARBA00023163"/>
    </source>
</evidence>
<dbReference type="PANTHER" id="PTHR30537:SF5">
    <property type="entry name" value="HTH-TYPE TRANSCRIPTIONAL ACTIVATOR TTDR-RELATED"/>
    <property type="match status" value="1"/>
</dbReference>
<dbReference type="Gene3D" id="3.40.190.10">
    <property type="entry name" value="Periplasmic binding protein-like II"/>
    <property type="match status" value="2"/>
</dbReference>
<dbReference type="Pfam" id="PF03466">
    <property type="entry name" value="LysR_substrate"/>
    <property type="match status" value="1"/>
</dbReference>
<reference evidence="6" key="1">
    <citation type="submission" date="2016-01" db="EMBL/GenBank/DDBJ databases">
        <authorList>
            <person name="Peeters C."/>
        </authorList>
    </citation>
    <scope>NUCLEOTIDE SEQUENCE [LARGE SCALE GENOMIC DNA]</scope>
    <source>
        <strain evidence="6">LMG 22940</strain>
    </source>
</reference>
<dbReference type="InterPro" id="IPR036388">
    <property type="entry name" value="WH-like_DNA-bd_sf"/>
</dbReference>
<dbReference type="GO" id="GO:0003700">
    <property type="term" value="F:DNA-binding transcription factor activity"/>
    <property type="evidence" value="ECO:0007669"/>
    <property type="project" value="InterPro"/>
</dbReference>